<sequence>MSTKSFNEARARASLLPTTDKNTVAFTEDEHFSNVPDIVQGQYEDTLIQAAAKKTWLGYSLANQYEVAQGDVDEDFQVKPEQLQTYRDQGYSDRELELLGAAHSADNFQVRLNRIAADRTVDKQLGEAGGWGIAAQLGTGFADPALIPAMLLSGGAAATSKLSTVKAVGVSMLEGAAVNGALEYYMAQGDTQRDTQDVMLSLAAGASLSGLFTAGARSYSKYVGDMEDARTIDVDHNNAVEGMMVNKELNDVGSALERGMPDAAQRRRFTTEQDIMDELQAEVIARETGDRLSPKKAKALKQEFREYRKIQKARQAKISSSNMRPSAKNKQIKQLQDAIDRREAKLNETLAISQEASTARSELDALSQGSVPDTLKSRYAELKAELGESDLGIKLDSDVGKSIKAQADVEMEKMPDVEVGAEKPGNVGAAKTDQLTLKYEMYGNLLPELDEGSVSTAIEGMEQLAERVPRITRMATGAPVLRSMSSKIDTSMISAIRGLGAALFPNGVRTVKGHQSAVETANAVFHRGIQHVNEYNVAKESWLQKQGISWYDYAKQAEASREFDKATAIAQITGQGDELVLEAAKSKIAINKFSLETNKAYKVHGFENVNHSDDYISIVYDYDNIQDLVANKGNRAEEVVATISKAYQTGGIKIEPQYADTLAKAQVERAARTYSGTNQAYRFGVTETDFKHVEKYLLDEGMDAVAVKELRESIFTEDLKANRSPRAMHSLKPNVLARVGNVSMSDIIDTSIDRNIKYLRETSGNAGLYSVGIQGRKNLEQILDEITKRGQNQIIAEMSQYPTGSKAHTNLAKELERVKRNTYRDDIDGGVSLMFGESLDTYNDATGDALRQFKKGTSILRLRATGLTTIPEWAYAMVRNGGIRTLKAAFGSRFMDLRKGSIAKDEFMRDFSSAFGATGHQEYLFGRYAYNGSDFDDVTKTRLGKIMDKFLDKGMNATMTANLFRTFQHGGEETVARSIVSGLRDSAVSGKSNKVVESLQSVGGLSAEEVFNISNTLKNAPDIFDGVKLLDPQLQNKLASAVQTQIAASFMRMRVGEASMITHQEMGKVFTHLLTFAMGSYEKQLVRGIKHEKAALISVLTSQMALGTLAHSAYVYQRAAAMDGDKRSQYIEKNMSEEGIFWGMLNKVGLLAAPMTMLQILATFGLTPEAITGSPTKAGVSSFSGVPVVGMAGDVARGGRSLSGQASDLINNTDDTDNTEAARNIRRLVPLIDTPLWNLTAGQVLAED</sequence>
<organism evidence="1 2">
    <name type="scientific">Vibrio phage VEN</name>
    <dbReference type="NCBI Taxonomy" id="2059879"/>
    <lineage>
        <taxon>Viruses</taxon>
        <taxon>Duplodnaviria</taxon>
        <taxon>Heunggongvirae</taxon>
        <taxon>Uroviricota</taxon>
        <taxon>Caudoviricetes</taxon>
        <taxon>Autographivirales</taxon>
        <taxon>Autosignataviridae</taxon>
        <taxon>Colwellvirinae</taxon>
        <taxon>Trungvirus</taxon>
        <taxon>Trungvirus VEN</taxon>
    </lineage>
</organism>
<evidence type="ECO:0000313" key="1">
    <source>
        <dbReference type="EMBL" id="AUG87648.1"/>
    </source>
</evidence>
<dbReference type="EMBL" id="MG545917">
    <property type="protein sequence ID" value="AUG87648.1"/>
    <property type="molecule type" value="Genomic_DNA"/>
</dbReference>
<protein>
    <recommendedName>
        <fullName evidence="3">Internal virion protein</fullName>
    </recommendedName>
</protein>
<evidence type="ECO:0000313" key="2">
    <source>
        <dbReference type="Proteomes" id="UP000241061"/>
    </source>
</evidence>
<evidence type="ECO:0008006" key="3">
    <source>
        <dbReference type="Google" id="ProtNLM"/>
    </source>
</evidence>
<dbReference type="Proteomes" id="UP000241061">
    <property type="component" value="Segment"/>
</dbReference>
<name>A0A2H5BMV7_9CAUD</name>
<keyword evidence="2" id="KW-1185">Reference proteome</keyword>
<dbReference type="RefSeq" id="YP_009796707.1">
    <property type="nucleotide sequence ID" value="NC_047903.1"/>
</dbReference>
<proteinExistence type="predicted"/>
<reference evidence="1 2" key="1">
    <citation type="submission" date="2017-11" db="EMBL/GenBank/DDBJ databases">
        <authorList>
            <person name="Han C.G."/>
        </authorList>
    </citation>
    <scope>NUCLEOTIDE SEQUENCE [LARGE SCALE GENOMIC DNA]</scope>
</reference>
<accession>A0A2H5BMV7</accession>
<dbReference type="GeneID" id="54987098"/>
<dbReference type="KEGG" id="vg:54987098"/>